<comment type="caution">
    <text evidence="3">The sequence shown here is derived from an EMBL/GenBank/DDBJ whole genome shotgun (WGS) entry which is preliminary data.</text>
</comment>
<feature type="signal peptide" evidence="2">
    <location>
        <begin position="1"/>
        <end position="19"/>
    </location>
</feature>
<sequence length="138" mass="14966">MWRVGVLLVATALVEFAAADVKPTDALLVQRLKRSPHSCDSYDDWGPRRPRYWPPPSGPPRFWPPPPGPPPYWPPPPQHRHRFEELAEEASRGEEPCPSCNGGNGVSSSISNAKSENGDAIAVAIAKASPSSPKPSPK</sequence>
<gene>
    <name evidence="3" type="ORF">PYW07_006903</name>
</gene>
<dbReference type="Proteomes" id="UP001231518">
    <property type="component" value="Chromosome 2"/>
</dbReference>
<evidence type="ECO:0000256" key="2">
    <source>
        <dbReference type="SAM" id="SignalP"/>
    </source>
</evidence>
<evidence type="ECO:0000313" key="4">
    <source>
        <dbReference type="Proteomes" id="UP001231518"/>
    </source>
</evidence>
<reference evidence="3" key="1">
    <citation type="submission" date="2023-03" db="EMBL/GenBank/DDBJ databases">
        <title>Chromosome-level genomes of two armyworms, Mythimna separata and Mythimna loreyi, provide insights into the biosynthesis and reception of sex pheromones.</title>
        <authorList>
            <person name="Zhao H."/>
        </authorList>
    </citation>
    <scope>NUCLEOTIDE SEQUENCE</scope>
    <source>
        <strain evidence="3">BeijingLab</strain>
        <tissue evidence="3">Pupa</tissue>
    </source>
</reference>
<dbReference type="AlphaFoldDB" id="A0AAD8E0Q3"/>
<organism evidence="3 4">
    <name type="scientific">Mythimna separata</name>
    <name type="common">Oriental armyworm</name>
    <name type="synonym">Pseudaletia separata</name>
    <dbReference type="NCBI Taxonomy" id="271217"/>
    <lineage>
        <taxon>Eukaryota</taxon>
        <taxon>Metazoa</taxon>
        <taxon>Ecdysozoa</taxon>
        <taxon>Arthropoda</taxon>
        <taxon>Hexapoda</taxon>
        <taxon>Insecta</taxon>
        <taxon>Pterygota</taxon>
        <taxon>Neoptera</taxon>
        <taxon>Endopterygota</taxon>
        <taxon>Lepidoptera</taxon>
        <taxon>Glossata</taxon>
        <taxon>Ditrysia</taxon>
        <taxon>Noctuoidea</taxon>
        <taxon>Noctuidae</taxon>
        <taxon>Noctuinae</taxon>
        <taxon>Hadenini</taxon>
        <taxon>Mythimna</taxon>
    </lineage>
</organism>
<protein>
    <submittedName>
        <fullName evidence="3">Uncharacterized protein</fullName>
    </submittedName>
</protein>
<feature type="compositionally biased region" description="Basic and acidic residues" evidence="1">
    <location>
        <begin position="82"/>
        <end position="95"/>
    </location>
</feature>
<feature type="chain" id="PRO_5041931975" evidence="2">
    <location>
        <begin position="20"/>
        <end position="138"/>
    </location>
</feature>
<evidence type="ECO:0000256" key="1">
    <source>
        <dbReference type="SAM" id="MobiDB-lite"/>
    </source>
</evidence>
<proteinExistence type="predicted"/>
<name>A0AAD8E0Q3_MYTSE</name>
<feature type="region of interest" description="Disordered" evidence="1">
    <location>
        <begin position="36"/>
        <end position="113"/>
    </location>
</feature>
<evidence type="ECO:0000313" key="3">
    <source>
        <dbReference type="EMBL" id="KAJ8735283.1"/>
    </source>
</evidence>
<accession>A0AAD8E0Q3</accession>
<dbReference type="EMBL" id="JARGEI010000002">
    <property type="protein sequence ID" value="KAJ8735283.1"/>
    <property type="molecule type" value="Genomic_DNA"/>
</dbReference>
<keyword evidence="4" id="KW-1185">Reference proteome</keyword>
<feature type="compositionally biased region" description="Pro residues" evidence="1">
    <location>
        <begin position="52"/>
        <end position="77"/>
    </location>
</feature>
<keyword evidence="2" id="KW-0732">Signal</keyword>